<feature type="non-terminal residue" evidence="13">
    <location>
        <position position="395"/>
    </location>
</feature>
<dbReference type="Pfam" id="PF00069">
    <property type="entry name" value="Pkinase"/>
    <property type="match status" value="1"/>
</dbReference>
<dbReference type="PANTHER" id="PTHR45637">
    <property type="entry name" value="FLIPPASE KINASE 1-RELATED"/>
    <property type="match status" value="1"/>
</dbReference>
<accession>A0AAW2ZLL1</accession>
<keyword evidence="6" id="KW-0547">Nucleotide-binding</keyword>
<dbReference type="GO" id="GO:0007010">
    <property type="term" value="P:cytoskeleton organization"/>
    <property type="evidence" value="ECO:0007669"/>
    <property type="project" value="UniProtKB-ARBA"/>
</dbReference>
<dbReference type="SMART" id="SM00220">
    <property type="entry name" value="S_TKc"/>
    <property type="match status" value="1"/>
</dbReference>
<dbReference type="InterPro" id="IPR008271">
    <property type="entry name" value="Ser/Thr_kinase_AS"/>
</dbReference>
<dbReference type="AlphaFoldDB" id="A0AAW2ZLL1"/>
<protein>
    <recommendedName>
        <fullName evidence="2">non-specific serine/threonine protein kinase</fullName>
        <ecNumber evidence="2">2.7.11.1</ecNumber>
    </recommendedName>
</protein>
<keyword evidence="5" id="KW-0808">Transferase</keyword>
<proteinExistence type="inferred from homology"/>
<dbReference type="EMBL" id="JAOPGA020001648">
    <property type="protein sequence ID" value="KAL0490167.1"/>
    <property type="molecule type" value="Genomic_DNA"/>
</dbReference>
<dbReference type="EC" id="2.7.11.1" evidence="2"/>
<evidence type="ECO:0000256" key="11">
    <source>
        <dbReference type="SAM" id="MobiDB-lite"/>
    </source>
</evidence>
<comment type="catalytic activity">
    <reaction evidence="9">
        <text>L-threonyl-[protein] + ATP = O-phospho-L-threonyl-[protein] + ADP + H(+)</text>
        <dbReference type="Rhea" id="RHEA:46608"/>
        <dbReference type="Rhea" id="RHEA-COMP:11060"/>
        <dbReference type="Rhea" id="RHEA-COMP:11605"/>
        <dbReference type="ChEBI" id="CHEBI:15378"/>
        <dbReference type="ChEBI" id="CHEBI:30013"/>
        <dbReference type="ChEBI" id="CHEBI:30616"/>
        <dbReference type="ChEBI" id="CHEBI:61977"/>
        <dbReference type="ChEBI" id="CHEBI:456216"/>
        <dbReference type="EC" id="2.7.11.1"/>
    </reaction>
</comment>
<sequence length="395" mass="45364">MSDNYQDLFPPYPGIQVDNINPVPVPVDHPNDPTNTSNDTTHLDKPKIQHAYVKSVDNSFVPDFPSLNPSDFETIKILGTGDVGKVYLVRLKGFSGYEQLYAMKVIDLEDVRRRNKSTRIETEKNILQSISHPFIVKLYCTYKSEKFFYFLMEYCPGGEFFRVLQHQPHRCISEAHAKFYAAEVLNAIEYLHAVGIVYRDLKPENIMIHKSGHIRLADFDLSKQLEEKNIDEHKPKYIFSFLDRFDKDEQKRLHAMKAFVGTAEYLSPEVITGVGYSPLVDWWALGILVYEMLFGRTPFKGGDNEGTFNHIIRGTFVIPKENAHGPISKQCQDLIKRLLTADVHSRLGHKNGGAEIREHAFFKDVDCLMIQYQIPPIKPHIESIFDTRHFSGDKG</sequence>
<keyword evidence="3" id="KW-0723">Serine/threonine-protein kinase</keyword>
<dbReference type="GO" id="GO:0005524">
    <property type="term" value="F:ATP binding"/>
    <property type="evidence" value="ECO:0007669"/>
    <property type="project" value="UniProtKB-KW"/>
</dbReference>
<keyword evidence="8" id="KW-0067">ATP-binding</keyword>
<feature type="region of interest" description="Disordered" evidence="11">
    <location>
        <begin position="24"/>
        <end position="43"/>
    </location>
</feature>
<evidence type="ECO:0000256" key="8">
    <source>
        <dbReference type="ARBA" id="ARBA00022840"/>
    </source>
</evidence>
<dbReference type="GO" id="GO:0004674">
    <property type="term" value="F:protein serine/threonine kinase activity"/>
    <property type="evidence" value="ECO:0007669"/>
    <property type="project" value="UniProtKB-KW"/>
</dbReference>
<dbReference type="InterPro" id="IPR011009">
    <property type="entry name" value="Kinase-like_dom_sf"/>
</dbReference>
<comment type="caution">
    <text evidence="13">The sequence shown here is derived from an EMBL/GenBank/DDBJ whole genome shotgun (WGS) entry which is preliminary data.</text>
</comment>
<evidence type="ECO:0000256" key="7">
    <source>
        <dbReference type="ARBA" id="ARBA00022777"/>
    </source>
</evidence>
<dbReference type="SUPFAM" id="SSF56112">
    <property type="entry name" value="Protein kinase-like (PK-like)"/>
    <property type="match status" value="1"/>
</dbReference>
<feature type="domain" description="Protein kinase" evidence="12">
    <location>
        <begin position="72"/>
        <end position="362"/>
    </location>
</feature>
<evidence type="ECO:0000256" key="3">
    <source>
        <dbReference type="ARBA" id="ARBA00022527"/>
    </source>
</evidence>
<comment type="similarity">
    <text evidence="1">Belongs to the protein kinase superfamily. AGC Ser/Thr protein kinase family.</text>
</comment>
<evidence type="ECO:0000313" key="13">
    <source>
        <dbReference type="EMBL" id="KAL0490167.1"/>
    </source>
</evidence>
<keyword evidence="14" id="KW-1185">Reference proteome</keyword>
<dbReference type="Gene3D" id="3.30.200.20">
    <property type="entry name" value="Phosphorylase Kinase, domain 1"/>
    <property type="match status" value="1"/>
</dbReference>
<feature type="compositionally biased region" description="Low complexity" evidence="11">
    <location>
        <begin position="24"/>
        <end position="40"/>
    </location>
</feature>
<evidence type="ECO:0000256" key="6">
    <source>
        <dbReference type="ARBA" id="ARBA00022741"/>
    </source>
</evidence>
<dbReference type="PROSITE" id="PS00108">
    <property type="entry name" value="PROTEIN_KINASE_ST"/>
    <property type="match status" value="1"/>
</dbReference>
<dbReference type="PROSITE" id="PS50011">
    <property type="entry name" value="PROTEIN_KINASE_DOM"/>
    <property type="match status" value="1"/>
</dbReference>
<keyword evidence="7" id="KW-0418">Kinase</keyword>
<comment type="catalytic activity">
    <reaction evidence="10">
        <text>L-seryl-[protein] + ATP = O-phospho-L-seryl-[protein] + ADP + H(+)</text>
        <dbReference type="Rhea" id="RHEA:17989"/>
        <dbReference type="Rhea" id="RHEA-COMP:9863"/>
        <dbReference type="Rhea" id="RHEA-COMP:11604"/>
        <dbReference type="ChEBI" id="CHEBI:15378"/>
        <dbReference type="ChEBI" id="CHEBI:29999"/>
        <dbReference type="ChEBI" id="CHEBI:30616"/>
        <dbReference type="ChEBI" id="CHEBI:83421"/>
        <dbReference type="ChEBI" id="CHEBI:456216"/>
        <dbReference type="EC" id="2.7.11.1"/>
    </reaction>
</comment>
<evidence type="ECO:0000256" key="4">
    <source>
        <dbReference type="ARBA" id="ARBA00022553"/>
    </source>
</evidence>
<evidence type="ECO:0000256" key="5">
    <source>
        <dbReference type="ARBA" id="ARBA00022679"/>
    </source>
</evidence>
<evidence type="ECO:0000313" key="14">
    <source>
        <dbReference type="Proteomes" id="UP001431209"/>
    </source>
</evidence>
<reference evidence="13 14" key="1">
    <citation type="submission" date="2024-03" db="EMBL/GenBank/DDBJ databases">
        <title>The Acrasis kona genome and developmental transcriptomes reveal deep origins of eukaryotic multicellular pathways.</title>
        <authorList>
            <person name="Sheikh S."/>
            <person name="Fu C.-J."/>
            <person name="Brown M.W."/>
            <person name="Baldauf S.L."/>
        </authorList>
    </citation>
    <scope>NUCLEOTIDE SEQUENCE [LARGE SCALE GENOMIC DNA]</scope>
    <source>
        <strain evidence="13 14">ATCC MYA-3509</strain>
    </source>
</reference>
<evidence type="ECO:0000259" key="12">
    <source>
        <dbReference type="PROSITE" id="PS50011"/>
    </source>
</evidence>
<name>A0AAW2ZLL1_9EUKA</name>
<dbReference type="Proteomes" id="UP001431209">
    <property type="component" value="Unassembled WGS sequence"/>
</dbReference>
<evidence type="ECO:0000256" key="9">
    <source>
        <dbReference type="ARBA" id="ARBA00047899"/>
    </source>
</evidence>
<organism evidence="13 14">
    <name type="scientific">Acrasis kona</name>
    <dbReference type="NCBI Taxonomy" id="1008807"/>
    <lineage>
        <taxon>Eukaryota</taxon>
        <taxon>Discoba</taxon>
        <taxon>Heterolobosea</taxon>
        <taxon>Tetramitia</taxon>
        <taxon>Eutetramitia</taxon>
        <taxon>Acrasidae</taxon>
        <taxon>Acrasis</taxon>
    </lineage>
</organism>
<dbReference type="FunFam" id="1.10.510.10:FF:000024">
    <property type="entry name" value="Probable serine/threonine-protein kinase cot-1"/>
    <property type="match status" value="1"/>
</dbReference>
<evidence type="ECO:0000256" key="1">
    <source>
        <dbReference type="ARBA" id="ARBA00009903"/>
    </source>
</evidence>
<keyword evidence="4" id="KW-0597">Phosphoprotein</keyword>
<dbReference type="Gene3D" id="1.10.510.10">
    <property type="entry name" value="Transferase(Phosphotransferase) domain 1"/>
    <property type="match status" value="1"/>
</dbReference>
<gene>
    <name evidence="13" type="ORF">AKO1_006650</name>
</gene>
<evidence type="ECO:0000256" key="2">
    <source>
        <dbReference type="ARBA" id="ARBA00012513"/>
    </source>
</evidence>
<dbReference type="InterPro" id="IPR000719">
    <property type="entry name" value="Prot_kinase_dom"/>
</dbReference>
<evidence type="ECO:0000256" key="10">
    <source>
        <dbReference type="ARBA" id="ARBA00048679"/>
    </source>
</evidence>